<dbReference type="InterPro" id="IPR008320">
    <property type="entry name" value="UCP032025"/>
</dbReference>
<evidence type="ECO:0000313" key="2">
    <source>
        <dbReference type="Proteomes" id="UP000516349"/>
    </source>
</evidence>
<dbReference type="EMBL" id="CP060244">
    <property type="protein sequence ID" value="QNT78112.1"/>
    <property type="molecule type" value="Genomic_DNA"/>
</dbReference>
<gene>
    <name evidence="1" type="ORF">JGUZn3_08800</name>
</gene>
<sequence length="150" mass="16650">MLHLMKLAVGATSLDDIVACQHQQKLSAPTTAEGAIPTPFITTRNFPRRHAELLDGGSLYWVVGGALRGRQGIEDITHYERDDGQKSVRMTLSPEIIPVLPHPIRPFQGWRYLEADHAPSDLQSPTAFHNKGLSTLPDHLITELQLLCLL</sequence>
<protein>
    <recommendedName>
        <fullName evidence="3">DUF1489 family protein</fullName>
    </recommendedName>
</protein>
<dbReference type="KEGG" id="ebla:JGUZn3_08800"/>
<reference evidence="1 2" key="1">
    <citation type="submission" date="2020-08" db="EMBL/GenBank/DDBJ databases">
        <title>Complete genome sequence of Entomobacter blattae G55GP.</title>
        <authorList>
            <person name="Poehlein A."/>
            <person name="Guzman J."/>
            <person name="Daniel R."/>
            <person name="Vilcinskas A."/>
        </authorList>
    </citation>
    <scope>NUCLEOTIDE SEQUENCE [LARGE SCALE GENOMIC DNA]</scope>
    <source>
        <strain evidence="1 2">G55GP</strain>
    </source>
</reference>
<dbReference type="Proteomes" id="UP000516349">
    <property type="component" value="Chromosome"/>
</dbReference>
<evidence type="ECO:0000313" key="1">
    <source>
        <dbReference type="EMBL" id="QNT78112.1"/>
    </source>
</evidence>
<dbReference type="Pfam" id="PF07370">
    <property type="entry name" value="DUF1489"/>
    <property type="match status" value="1"/>
</dbReference>
<dbReference type="PIRSF" id="PIRSF032025">
    <property type="entry name" value="UCP032025"/>
    <property type="match status" value="1"/>
</dbReference>
<dbReference type="RefSeq" id="WP_203414476.1">
    <property type="nucleotide sequence ID" value="NZ_CP060244.1"/>
</dbReference>
<name>A0A7H1NQQ2_9PROT</name>
<evidence type="ECO:0008006" key="3">
    <source>
        <dbReference type="Google" id="ProtNLM"/>
    </source>
</evidence>
<dbReference type="AlphaFoldDB" id="A0A7H1NQQ2"/>
<proteinExistence type="predicted"/>
<keyword evidence="2" id="KW-1185">Reference proteome</keyword>
<accession>A0A7H1NQQ2</accession>
<organism evidence="1 2">
    <name type="scientific">Entomobacter blattae</name>
    <dbReference type="NCBI Taxonomy" id="2762277"/>
    <lineage>
        <taxon>Bacteria</taxon>
        <taxon>Pseudomonadati</taxon>
        <taxon>Pseudomonadota</taxon>
        <taxon>Alphaproteobacteria</taxon>
        <taxon>Acetobacterales</taxon>
        <taxon>Acetobacteraceae</taxon>
        <taxon>Entomobacter</taxon>
    </lineage>
</organism>